<dbReference type="InterPro" id="IPR036148">
    <property type="entry name" value="MmgE/PrpD_sf"/>
</dbReference>
<dbReference type="InterPro" id="IPR005656">
    <property type="entry name" value="MmgE_PrpD"/>
</dbReference>
<dbReference type="Pfam" id="PF19305">
    <property type="entry name" value="MmgE_PrpD_C"/>
    <property type="match status" value="1"/>
</dbReference>
<sequence length="122" mass="13969">MSANVDAFQHSKPQIVTLRNKMVVIEDKRYSADYHDPEKRSIANAIQVFFNDGSGTEKGEIEYPTGHRERRKEGMSVLEEKFRQSLATRFPPSQCQTIYDLCKDAGKLTSTPVNRLMDLLVF</sequence>
<proteinExistence type="inferred from homology"/>
<protein>
    <recommendedName>
        <fullName evidence="2">MmgE/PrpD C-terminal domain-containing protein</fullName>
    </recommendedName>
</protein>
<dbReference type="RefSeq" id="WP_063378105.1">
    <property type="nucleotide sequence ID" value="NZ_AUXT01000183.1"/>
</dbReference>
<dbReference type="Gene3D" id="3.30.1330.120">
    <property type="entry name" value="2-methylcitrate dehydratase PrpD"/>
    <property type="match status" value="1"/>
</dbReference>
<dbReference type="OrthoDB" id="9797528at2"/>
<dbReference type="EMBL" id="AUXT01000183">
    <property type="protein sequence ID" value="KZN44899.1"/>
    <property type="molecule type" value="Genomic_DNA"/>
</dbReference>
<evidence type="ECO:0000313" key="4">
    <source>
        <dbReference type="Proteomes" id="UP000076587"/>
    </source>
</evidence>
<reference evidence="3 4" key="1">
    <citation type="submission" date="2013-07" db="EMBL/GenBank/DDBJ databases">
        <title>Comparative Genomic and Metabolomic Analysis of Twelve Strains of Pseudoalteromonas luteoviolacea.</title>
        <authorList>
            <person name="Vynne N.G."/>
            <person name="Mansson M."/>
            <person name="Gram L."/>
        </authorList>
    </citation>
    <scope>NUCLEOTIDE SEQUENCE [LARGE SCALE GENOMIC DNA]</scope>
    <source>
        <strain evidence="3 4">NCIMB 1942</strain>
    </source>
</reference>
<dbReference type="InterPro" id="IPR042183">
    <property type="entry name" value="MmgE/PrpD_sf_1"/>
</dbReference>
<name>A0A167A1T2_9GAMM</name>
<dbReference type="InterPro" id="IPR042188">
    <property type="entry name" value="MmgE/PrpD_sf_2"/>
</dbReference>
<organism evidence="3 4">
    <name type="scientific">Pseudoalteromonas luteoviolacea NCIMB 1942</name>
    <dbReference type="NCBI Taxonomy" id="1365253"/>
    <lineage>
        <taxon>Bacteria</taxon>
        <taxon>Pseudomonadati</taxon>
        <taxon>Pseudomonadota</taxon>
        <taxon>Gammaproteobacteria</taxon>
        <taxon>Alteromonadales</taxon>
        <taxon>Pseudoalteromonadaceae</taxon>
        <taxon>Pseudoalteromonas</taxon>
    </lineage>
</organism>
<dbReference type="PATRIC" id="fig|1365253.3.peg.3664"/>
<dbReference type="Gene3D" id="1.10.4100.10">
    <property type="entry name" value="2-methylcitrate dehydratase PrpD"/>
    <property type="match status" value="1"/>
</dbReference>
<gene>
    <name evidence="3" type="ORF">N482_02570</name>
</gene>
<dbReference type="InterPro" id="IPR045337">
    <property type="entry name" value="MmgE_PrpD_C"/>
</dbReference>
<dbReference type="PANTHER" id="PTHR16943">
    <property type="entry name" value="2-METHYLCITRATE DEHYDRATASE-RELATED"/>
    <property type="match status" value="1"/>
</dbReference>
<comment type="similarity">
    <text evidence="1">Belongs to the PrpD family.</text>
</comment>
<accession>A0A167A1T2</accession>
<dbReference type="PANTHER" id="PTHR16943:SF8">
    <property type="entry name" value="2-METHYLCITRATE DEHYDRATASE"/>
    <property type="match status" value="1"/>
</dbReference>
<feature type="domain" description="MmgE/PrpD C-terminal" evidence="2">
    <location>
        <begin position="11"/>
        <end position="103"/>
    </location>
</feature>
<dbReference type="Proteomes" id="UP000076587">
    <property type="component" value="Unassembled WGS sequence"/>
</dbReference>
<dbReference type="GO" id="GO:0016829">
    <property type="term" value="F:lyase activity"/>
    <property type="evidence" value="ECO:0007669"/>
    <property type="project" value="InterPro"/>
</dbReference>
<dbReference type="AlphaFoldDB" id="A0A167A1T2"/>
<dbReference type="SUPFAM" id="SSF103378">
    <property type="entry name" value="2-methylcitrate dehydratase PrpD"/>
    <property type="match status" value="1"/>
</dbReference>
<evidence type="ECO:0000256" key="1">
    <source>
        <dbReference type="ARBA" id="ARBA00006174"/>
    </source>
</evidence>
<evidence type="ECO:0000313" key="3">
    <source>
        <dbReference type="EMBL" id="KZN44899.1"/>
    </source>
</evidence>
<comment type="caution">
    <text evidence="3">The sequence shown here is derived from an EMBL/GenBank/DDBJ whole genome shotgun (WGS) entry which is preliminary data.</text>
</comment>
<evidence type="ECO:0000259" key="2">
    <source>
        <dbReference type="Pfam" id="PF19305"/>
    </source>
</evidence>